<evidence type="ECO:0000313" key="3">
    <source>
        <dbReference type="Proteomes" id="UP000617340"/>
    </source>
</evidence>
<evidence type="ECO:0000256" key="1">
    <source>
        <dbReference type="SAM" id="MobiDB-lite"/>
    </source>
</evidence>
<dbReference type="Proteomes" id="UP000617340">
    <property type="component" value="Unassembled WGS sequence"/>
</dbReference>
<proteinExistence type="predicted"/>
<feature type="compositionally biased region" description="Acidic residues" evidence="1">
    <location>
        <begin position="61"/>
        <end position="70"/>
    </location>
</feature>
<dbReference type="AlphaFoldDB" id="A0A834JUL9"/>
<reference evidence="2" key="1">
    <citation type="journal article" date="2020" name="G3 (Bethesda)">
        <title>High-Quality Assemblies for Three Invasive Social Wasps from the &lt;i&gt;Vespula&lt;/i&gt; Genus.</title>
        <authorList>
            <person name="Harrop T.W.R."/>
            <person name="Guhlin J."/>
            <person name="McLaughlin G.M."/>
            <person name="Permina E."/>
            <person name="Stockwell P."/>
            <person name="Gilligan J."/>
            <person name="Le Lec M.F."/>
            <person name="Gruber M.A.M."/>
            <person name="Quinn O."/>
            <person name="Lovegrove M."/>
            <person name="Duncan E.J."/>
            <person name="Remnant E.J."/>
            <person name="Van Eeckhoven J."/>
            <person name="Graham B."/>
            <person name="Knapp R.A."/>
            <person name="Langford K.W."/>
            <person name="Kronenberg Z."/>
            <person name="Press M.O."/>
            <person name="Eacker S.M."/>
            <person name="Wilson-Rankin E.E."/>
            <person name="Purcell J."/>
            <person name="Lester P.J."/>
            <person name="Dearden P.K."/>
        </authorList>
    </citation>
    <scope>NUCLEOTIDE SEQUENCE</scope>
    <source>
        <strain evidence="2">Linc-1</strain>
    </source>
</reference>
<comment type="caution">
    <text evidence="2">The sequence shown here is derived from an EMBL/GenBank/DDBJ whole genome shotgun (WGS) entry which is preliminary data.</text>
</comment>
<accession>A0A834JUL9</accession>
<keyword evidence="3" id="KW-1185">Reference proteome</keyword>
<dbReference type="EMBL" id="JACSDZ010000010">
    <property type="protein sequence ID" value="KAF7393897.1"/>
    <property type="molecule type" value="Genomic_DNA"/>
</dbReference>
<feature type="compositionally biased region" description="Polar residues" evidence="1">
    <location>
        <begin position="47"/>
        <end position="58"/>
    </location>
</feature>
<evidence type="ECO:0000313" key="2">
    <source>
        <dbReference type="EMBL" id="KAF7393897.1"/>
    </source>
</evidence>
<feature type="region of interest" description="Disordered" evidence="1">
    <location>
        <begin position="47"/>
        <end position="71"/>
    </location>
</feature>
<protein>
    <submittedName>
        <fullName evidence="2">Uncharacterized protein</fullName>
    </submittedName>
</protein>
<organism evidence="2 3">
    <name type="scientific">Vespula germanica</name>
    <name type="common">German yellow jacket</name>
    <name type="synonym">Paravespula germanica</name>
    <dbReference type="NCBI Taxonomy" id="30212"/>
    <lineage>
        <taxon>Eukaryota</taxon>
        <taxon>Metazoa</taxon>
        <taxon>Ecdysozoa</taxon>
        <taxon>Arthropoda</taxon>
        <taxon>Hexapoda</taxon>
        <taxon>Insecta</taxon>
        <taxon>Pterygota</taxon>
        <taxon>Neoptera</taxon>
        <taxon>Endopterygota</taxon>
        <taxon>Hymenoptera</taxon>
        <taxon>Apocrita</taxon>
        <taxon>Aculeata</taxon>
        <taxon>Vespoidea</taxon>
        <taxon>Vespidae</taxon>
        <taxon>Vespinae</taxon>
        <taxon>Vespula</taxon>
    </lineage>
</organism>
<gene>
    <name evidence="2" type="ORF">HZH68_010716</name>
</gene>
<sequence>MKNDYCGVRTVISESGIEKGFTFSTAGDNMIEQIKVFPSAIGREISGNRTRQLEASQRTIEDDDDDDDDENVSRYIDDSKWRLWDVIGIPNLDGRVERDERREFLGRRTKCTSMRGVVVLVDGNGDGCGGSSSVDGDGGGDADEVEAEAVAEIAVATDRIGSDRIGSDRIGSGL</sequence>
<name>A0A834JUL9_VESGE</name>